<dbReference type="RefSeq" id="WP_190938910.1">
    <property type="nucleotide sequence ID" value="NZ_JACJSI010000001.1"/>
</dbReference>
<keyword evidence="1" id="KW-0812">Transmembrane</keyword>
<reference evidence="2 3" key="1">
    <citation type="journal article" date="2020" name="ISME J.">
        <title>Comparative genomics reveals insights into cyanobacterial evolution and habitat adaptation.</title>
        <authorList>
            <person name="Chen M.Y."/>
            <person name="Teng W.K."/>
            <person name="Zhao L."/>
            <person name="Hu C.X."/>
            <person name="Zhou Y.K."/>
            <person name="Han B.P."/>
            <person name="Song L.R."/>
            <person name="Shu W.S."/>
        </authorList>
    </citation>
    <scope>NUCLEOTIDE SEQUENCE [LARGE SCALE GENOMIC DNA]</scope>
    <source>
        <strain evidence="2 3">FACHB-838</strain>
    </source>
</reference>
<sequence>MNPLEARTLEAFLRAVSQMEKPLSQDLHQEILRVGRALENHELEVIKEIPSLVKRDVVLNEQYQSAYNNLLKQYQAQERTKSLAIAVNGSASLDLESQIAQILNADDIPGAAKRFISRLDYRLADSSKQADFWKRGDRVMALASGGAFLGVLLAQIPGAIIGGLLAAIYAWFTDPQTRSDRNG</sequence>
<dbReference type="EMBL" id="JACJSI010000001">
    <property type="protein sequence ID" value="MBD2528157.1"/>
    <property type="molecule type" value="Genomic_DNA"/>
</dbReference>
<gene>
    <name evidence="2" type="ORF">H6G97_00715</name>
</gene>
<evidence type="ECO:0000313" key="2">
    <source>
        <dbReference type="EMBL" id="MBD2528157.1"/>
    </source>
</evidence>
<feature type="transmembrane region" description="Helical" evidence="1">
    <location>
        <begin position="139"/>
        <end position="172"/>
    </location>
</feature>
<protein>
    <submittedName>
        <fullName evidence="2">Uncharacterized protein</fullName>
    </submittedName>
</protein>
<keyword evidence="1" id="KW-1133">Transmembrane helix</keyword>
<keyword evidence="1" id="KW-0472">Membrane</keyword>
<proteinExistence type="predicted"/>
<evidence type="ECO:0000313" key="3">
    <source>
        <dbReference type="Proteomes" id="UP000623440"/>
    </source>
</evidence>
<evidence type="ECO:0000256" key="1">
    <source>
        <dbReference type="SAM" id="Phobius"/>
    </source>
</evidence>
<organism evidence="2 3">
    <name type="scientific">Nostoc flagelliforme FACHB-838</name>
    <dbReference type="NCBI Taxonomy" id="2692904"/>
    <lineage>
        <taxon>Bacteria</taxon>
        <taxon>Bacillati</taxon>
        <taxon>Cyanobacteriota</taxon>
        <taxon>Cyanophyceae</taxon>
        <taxon>Nostocales</taxon>
        <taxon>Nostocaceae</taxon>
        <taxon>Nostoc</taxon>
    </lineage>
</organism>
<accession>A0ABR8DF50</accession>
<dbReference type="Proteomes" id="UP000623440">
    <property type="component" value="Unassembled WGS sequence"/>
</dbReference>
<name>A0ABR8DF50_9NOSO</name>
<keyword evidence="3" id="KW-1185">Reference proteome</keyword>
<comment type="caution">
    <text evidence="2">The sequence shown here is derived from an EMBL/GenBank/DDBJ whole genome shotgun (WGS) entry which is preliminary data.</text>
</comment>